<dbReference type="Proteomes" id="UP000292702">
    <property type="component" value="Unassembled WGS sequence"/>
</dbReference>
<dbReference type="EMBL" id="RWJN01000208">
    <property type="protein sequence ID" value="TCD64900.1"/>
    <property type="molecule type" value="Genomic_DNA"/>
</dbReference>
<name>A0A4R0RAF2_9APHY</name>
<sequence length="150" mass="16642">MNIGQLHLDPGQQFSTISAVDGIHTPDPLSNMNDQESCLQRKYPDAGLLYNTIVKQILYEHDSELVLHTALITTDGELGAWPDLLQSLAFICRVRSPGGTTRYAVYCSQAHDKALKGNTISLDVMPDTEKSKLSQPADVLYGVWRRLQEA</sequence>
<protein>
    <submittedName>
        <fullName evidence="1">Uncharacterized protein</fullName>
    </submittedName>
</protein>
<keyword evidence="2" id="KW-1185">Reference proteome</keyword>
<organism evidence="1 2">
    <name type="scientific">Steccherinum ochraceum</name>
    <dbReference type="NCBI Taxonomy" id="92696"/>
    <lineage>
        <taxon>Eukaryota</taxon>
        <taxon>Fungi</taxon>
        <taxon>Dikarya</taxon>
        <taxon>Basidiomycota</taxon>
        <taxon>Agaricomycotina</taxon>
        <taxon>Agaricomycetes</taxon>
        <taxon>Polyporales</taxon>
        <taxon>Steccherinaceae</taxon>
        <taxon>Steccherinum</taxon>
    </lineage>
</organism>
<gene>
    <name evidence="1" type="ORF">EIP91_003436</name>
</gene>
<accession>A0A4R0RAF2</accession>
<comment type="caution">
    <text evidence="1">The sequence shown here is derived from an EMBL/GenBank/DDBJ whole genome shotgun (WGS) entry which is preliminary data.</text>
</comment>
<proteinExistence type="predicted"/>
<feature type="non-terminal residue" evidence="1">
    <location>
        <position position="150"/>
    </location>
</feature>
<evidence type="ECO:0000313" key="2">
    <source>
        <dbReference type="Proteomes" id="UP000292702"/>
    </source>
</evidence>
<dbReference type="AlphaFoldDB" id="A0A4R0RAF2"/>
<reference evidence="1 2" key="1">
    <citation type="submission" date="2018-11" db="EMBL/GenBank/DDBJ databases">
        <title>Genome assembly of Steccherinum ochraceum LE-BIN_3174, the white-rot fungus of the Steccherinaceae family (The Residual Polyporoid clade, Polyporales, Basidiomycota).</title>
        <authorList>
            <person name="Fedorova T.V."/>
            <person name="Glazunova O.A."/>
            <person name="Landesman E.O."/>
            <person name="Moiseenko K.V."/>
            <person name="Psurtseva N.V."/>
            <person name="Savinova O.S."/>
            <person name="Shakhova N.V."/>
            <person name="Tyazhelova T.V."/>
            <person name="Vasina D.V."/>
        </authorList>
    </citation>
    <scope>NUCLEOTIDE SEQUENCE [LARGE SCALE GENOMIC DNA]</scope>
    <source>
        <strain evidence="1 2">LE-BIN_3174</strain>
    </source>
</reference>
<evidence type="ECO:0000313" key="1">
    <source>
        <dbReference type="EMBL" id="TCD64900.1"/>
    </source>
</evidence>